<evidence type="ECO:0000313" key="1">
    <source>
        <dbReference type="EMBL" id="KAH7919219.1"/>
    </source>
</evidence>
<name>A0ACB8B1V2_9AGAM</name>
<accession>A0ACB8B1V2</accession>
<organism evidence="1 2">
    <name type="scientific">Leucogyrophana mollusca</name>
    <dbReference type="NCBI Taxonomy" id="85980"/>
    <lineage>
        <taxon>Eukaryota</taxon>
        <taxon>Fungi</taxon>
        <taxon>Dikarya</taxon>
        <taxon>Basidiomycota</taxon>
        <taxon>Agaricomycotina</taxon>
        <taxon>Agaricomycetes</taxon>
        <taxon>Agaricomycetidae</taxon>
        <taxon>Boletales</taxon>
        <taxon>Boletales incertae sedis</taxon>
        <taxon>Leucogyrophana</taxon>
    </lineage>
</organism>
<comment type="caution">
    <text evidence="1">The sequence shown here is derived from an EMBL/GenBank/DDBJ whole genome shotgun (WGS) entry which is preliminary data.</text>
</comment>
<proteinExistence type="predicted"/>
<dbReference type="Proteomes" id="UP000790709">
    <property type="component" value="Unassembled WGS sequence"/>
</dbReference>
<reference evidence="1" key="1">
    <citation type="journal article" date="2021" name="New Phytol.">
        <title>Evolutionary innovations through gain and loss of genes in the ectomycorrhizal Boletales.</title>
        <authorList>
            <person name="Wu G."/>
            <person name="Miyauchi S."/>
            <person name="Morin E."/>
            <person name="Kuo A."/>
            <person name="Drula E."/>
            <person name="Varga T."/>
            <person name="Kohler A."/>
            <person name="Feng B."/>
            <person name="Cao Y."/>
            <person name="Lipzen A."/>
            <person name="Daum C."/>
            <person name="Hundley H."/>
            <person name="Pangilinan J."/>
            <person name="Johnson J."/>
            <person name="Barry K."/>
            <person name="LaButti K."/>
            <person name="Ng V."/>
            <person name="Ahrendt S."/>
            <person name="Min B."/>
            <person name="Choi I.G."/>
            <person name="Park H."/>
            <person name="Plett J.M."/>
            <person name="Magnuson J."/>
            <person name="Spatafora J.W."/>
            <person name="Nagy L.G."/>
            <person name="Henrissat B."/>
            <person name="Grigoriev I.V."/>
            <person name="Yang Z.L."/>
            <person name="Xu J."/>
            <person name="Martin F.M."/>
        </authorList>
    </citation>
    <scope>NUCLEOTIDE SEQUENCE</scope>
    <source>
        <strain evidence="1">KUC20120723A-06</strain>
    </source>
</reference>
<evidence type="ECO:0000313" key="2">
    <source>
        <dbReference type="Proteomes" id="UP000790709"/>
    </source>
</evidence>
<protein>
    <submittedName>
        <fullName evidence="1">NAD(P)-binding protein</fullName>
    </submittedName>
</protein>
<keyword evidence="2" id="KW-1185">Reference proteome</keyword>
<sequence>MGKFGRRRFFREQWTNIPLASGDVSDKTIVVTGANVGLGLEASIHFARMKPGKLIVTCRNKEKCEQTAQVIEQRSGSTGVAAWTLELSTFDSVRAFVDRFESEGQKVDVLVANAAVSTLNYAKTSDGWETTLQVNYLSTALLSILMLPHLIRTSTPEVPSRLVIVSSEAHYLANKLKNPDKWPGILETLNDKKYCTRSIMGQRYYLSKLLEIMFVRELCAHLPDPTPVTVCAANPGFCYSSLARETESKVIEKYGFLLLRRLLARSTEMGSRTLVHPAVAPDERSRHGRYLSACKITEESDYILSDEGREVSRRLWAETIEVLGKVDPRVDRIIAEYLST</sequence>
<dbReference type="EMBL" id="MU266682">
    <property type="protein sequence ID" value="KAH7919219.1"/>
    <property type="molecule type" value="Genomic_DNA"/>
</dbReference>
<gene>
    <name evidence="1" type="ORF">BV22DRAFT_1023366</name>
</gene>